<keyword evidence="2" id="KW-1185">Reference proteome</keyword>
<comment type="caution">
    <text evidence="1">The sequence shown here is derived from an EMBL/GenBank/DDBJ whole genome shotgun (WGS) entry which is preliminary data.</text>
</comment>
<organism evidence="1 2">
    <name type="scientific">Trifolium medium</name>
    <dbReference type="NCBI Taxonomy" id="97028"/>
    <lineage>
        <taxon>Eukaryota</taxon>
        <taxon>Viridiplantae</taxon>
        <taxon>Streptophyta</taxon>
        <taxon>Embryophyta</taxon>
        <taxon>Tracheophyta</taxon>
        <taxon>Spermatophyta</taxon>
        <taxon>Magnoliopsida</taxon>
        <taxon>eudicotyledons</taxon>
        <taxon>Gunneridae</taxon>
        <taxon>Pentapetalae</taxon>
        <taxon>rosids</taxon>
        <taxon>fabids</taxon>
        <taxon>Fabales</taxon>
        <taxon>Fabaceae</taxon>
        <taxon>Papilionoideae</taxon>
        <taxon>50 kb inversion clade</taxon>
        <taxon>NPAAA clade</taxon>
        <taxon>Hologalegina</taxon>
        <taxon>IRL clade</taxon>
        <taxon>Trifolieae</taxon>
        <taxon>Trifolium</taxon>
    </lineage>
</organism>
<evidence type="ECO:0000313" key="1">
    <source>
        <dbReference type="EMBL" id="MCH99564.1"/>
    </source>
</evidence>
<reference evidence="1 2" key="1">
    <citation type="journal article" date="2018" name="Front. Plant Sci.">
        <title>Red Clover (Trifolium pratense) and Zigzag Clover (T. medium) - A Picture of Genomic Similarities and Differences.</title>
        <authorList>
            <person name="Dluhosova J."/>
            <person name="Istvanek J."/>
            <person name="Nedelnik J."/>
            <person name="Repkova J."/>
        </authorList>
    </citation>
    <scope>NUCLEOTIDE SEQUENCE [LARGE SCALE GENOMIC DNA]</scope>
    <source>
        <strain evidence="2">cv. 10/8</strain>
        <tissue evidence="1">Leaf</tissue>
    </source>
</reference>
<dbReference type="AlphaFoldDB" id="A0A392NM79"/>
<accession>A0A392NM79</accession>
<feature type="non-terminal residue" evidence="1">
    <location>
        <position position="1"/>
    </location>
</feature>
<dbReference type="EMBL" id="LXQA010040651">
    <property type="protein sequence ID" value="MCH99564.1"/>
    <property type="molecule type" value="Genomic_DNA"/>
</dbReference>
<name>A0A392NM79_9FABA</name>
<sequence length="23" mass="2304">WVIPSEVSSVLAAGAAASTDLRC</sequence>
<protein>
    <submittedName>
        <fullName evidence="1">Uncharacterized protein</fullName>
    </submittedName>
</protein>
<evidence type="ECO:0000313" key="2">
    <source>
        <dbReference type="Proteomes" id="UP000265520"/>
    </source>
</evidence>
<proteinExistence type="predicted"/>
<dbReference type="Proteomes" id="UP000265520">
    <property type="component" value="Unassembled WGS sequence"/>
</dbReference>